<dbReference type="Proteomes" id="UP000028824">
    <property type="component" value="Unassembled WGS sequence"/>
</dbReference>
<protein>
    <submittedName>
        <fullName evidence="1">Membrane protein</fullName>
    </submittedName>
</protein>
<organism evidence="1 2">
    <name type="scientific">Paenirhodobacter enshiensis</name>
    <dbReference type="NCBI Taxonomy" id="1105367"/>
    <lineage>
        <taxon>Bacteria</taxon>
        <taxon>Pseudomonadati</taxon>
        <taxon>Pseudomonadota</taxon>
        <taxon>Alphaproteobacteria</taxon>
        <taxon>Rhodobacterales</taxon>
        <taxon>Rhodobacter group</taxon>
        <taxon>Paenirhodobacter</taxon>
    </lineage>
</organism>
<name>A0A086XQP6_9RHOB</name>
<keyword evidence="2" id="KW-1185">Reference proteome</keyword>
<evidence type="ECO:0000313" key="2">
    <source>
        <dbReference type="Proteomes" id="UP000028824"/>
    </source>
</evidence>
<evidence type="ECO:0000313" key="1">
    <source>
        <dbReference type="EMBL" id="KFI24346.1"/>
    </source>
</evidence>
<reference evidence="1 2" key="1">
    <citation type="submission" date="2014-03" db="EMBL/GenBank/DDBJ databases">
        <title>Genome of Paenirhodobacter enshiensis DW2-9.</title>
        <authorList>
            <person name="Wang D."/>
            <person name="Wang G."/>
        </authorList>
    </citation>
    <scope>NUCLEOTIDE SEQUENCE [LARGE SCALE GENOMIC DNA]</scope>
    <source>
        <strain evidence="1 2">DW2-9</strain>
    </source>
</reference>
<dbReference type="EMBL" id="JFZB01000052">
    <property type="protein sequence ID" value="KFI24346.1"/>
    <property type="molecule type" value="Genomic_DNA"/>
</dbReference>
<gene>
    <name evidence="1" type="ORF">CG50_10615</name>
</gene>
<dbReference type="OrthoDB" id="8454888at2"/>
<dbReference type="eggNOG" id="ENOG5032W32">
    <property type="taxonomic scope" value="Bacteria"/>
</dbReference>
<sequence>MWNFLIQIGVALVLSAVSYALKSNKYDKPTASSLDDFDIPTAEEGRVIPVVFGTVLLTGANVVWAGDLKVTAIKKKGSKK</sequence>
<dbReference type="RefSeq" id="WP_036640113.1">
    <property type="nucleotide sequence ID" value="NZ_JFZB01000052.1"/>
</dbReference>
<proteinExistence type="predicted"/>
<accession>A0A086XQP6</accession>
<dbReference type="AlphaFoldDB" id="A0A086XQP6"/>
<dbReference type="STRING" id="1105367.CG50_10615"/>
<comment type="caution">
    <text evidence="1">The sequence shown here is derived from an EMBL/GenBank/DDBJ whole genome shotgun (WGS) entry which is preliminary data.</text>
</comment>